<evidence type="ECO:0000256" key="7">
    <source>
        <dbReference type="ARBA" id="ARBA00029447"/>
    </source>
</evidence>
<dbReference type="EMBL" id="FZNN01000025">
    <property type="protein sequence ID" value="SNR79176.1"/>
    <property type="molecule type" value="Genomic_DNA"/>
</dbReference>
<dbReference type="AlphaFoldDB" id="A0A238Z6Y3"/>
<protein>
    <submittedName>
        <fullName evidence="12">Methyl-accepting chemotaxis sensory transducer with Cache sensor</fullName>
    </submittedName>
</protein>
<dbReference type="PROSITE" id="PS50885">
    <property type="entry name" value="HAMP"/>
    <property type="match status" value="2"/>
</dbReference>
<evidence type="ECO:0000256" key="6">
    <source>
        <dbReference type="ARBA" id="ARBA00023136"/>
    </source>
</evidence>
<dbReference type="Pfam" id="PF00672">
    <property type="entry name" value="HAMP"/>
    <property type="match status" value="2"/>
</dbReference>
<evidence type="ECO:0000256" key="3">
    <source>
        <dbReference type="ARBA" id="ARBA00022500"/>
    </source>
</evidence>
<dbReference type="Gene3D" id="3.30.450.20">
    <property type="entry name" value="PAS domain"/>
    <property type="match status" value="1"/>
</dbReference>
<organism evidence="12 13">
    <name type="scientific">Puniceibacterium sediminis</name>
    <dbReference type="NCBI Taxonomy" id="1608407"/>
    <lineage>
        <taxon>Bacteria</taxon>
        <taxon>Pseudomonadati</taxon>
        <taxon>Pseudomonadota</taxon>
        <taxon>Alphaproteobacteria</taxon>
        <taxon>Rhodobacterales</taxon>
        <taxon>Paracoccaceae</taxon>
        <taxon>Puniceibacterium</taxon>
    </lineage>
</organism>
<proteinExistence type="inferred from homology"/>
<evidence type="ECO:0000256" key="9">
    <source>
        <dbReference type="SAM" id="Phobius"/>
    </source>
</evidence>
<evidence type="ECO:0000256" key="5">
    <source>
        <dbReference type="ARBA" id="ARBA00022989"/>
    </source>
</evidence>
<feature type="domain" description="HAMP" evidence="11">
    <location>
        <begin position="215"/>
        <end position="268"/>
    </location>
</feature>
<dbReference type="Gene3D" id="1.10.8.500">
    <property type="entry name" value="HAMP domain in histidine kinase"/>
    <property type="match status" value="1"/>
</dbReference>
<dbReference type="SMART" id="SM00304">
    <property type="entry name" value="HAMP"/>
    <property type="match status" value="2"/>
</dbReference>
<keyword evidence="13" id="KW-1185">Reference proteome</keyword>
<dbReference type="PROSITE" id="PS50111">
    <property type="entry name" value="CHEMOTAXIS_TRANSDUC_2"/>
    <property type="match status" value="1"/>
</dbReference>
<dbReference type="PANTHER" id="PTHR43531">
    <property type="entry name" value="PROTEIN ICFG"/>
    <property type="match status" value="1"/>
</dbReference>
<dbReference type="PRINTS" id="PR00260">
    <property type="entry name" value="CHEMTRNSDUCR"/>
</dbReference>
<sequence>MKNRFGVKIAFRVYTIILVAILVSGFTAYKMYDLNVKNIYVMREMHLRDVVDAVTSQLTALDAEVQAGNLTLEAAKSEGARLLGNSRYDNGNYIFAWDYDNVVVAHGRSPDTVGKDRTTYADPNGVRIYVELTKIARKMGGGIVFYSTARSGDADAELVPKMSFARDFAPWGWVVGTGTYVEDLEAQAAQIREMALWNLGGGLLVLGIVSWLIAHGVTSPINRLNQRMQKLSDGDVQSPVPYAKKRDEVGDMARSVQVFQQDLQRTAALEQQAAASKAERETDAKAQKLVVETLAKSLTALSAGNLDVRIDTAFPAEYDMLRQDFNETVDSLSNVIGTISGASDRIQMQGESIGKSAENVALRSERNAATLEETAAAVEEITASVTLSAKSASEVEVIVKESSTNAQLSGQIVQSVIKSMQEIEESSVKISRIVGVIDGIAFQTNILALNAGIEAARAGASGRGFAVVAAEVRELAHMSASAAAEITGLINDSSEQVNNGVQLVGRTSEALNAILTSVSEIATRISGIATSAQEQSLGIAEINTSVSDLDADTQANSALFQETLTASQSLTQEAASLRSAVGVFKIANANSQGWTATSADSAGSRDAQTG</sequence>
<keyword evidence="6 9" id="KW-0472">Membrane</keyword>
<keyword evidence="2" id="KW-1003">Cell membrane</keyword>
<dbReference type="RefSeq" id="WP_089273406.1">
    <property type="nucleotide sequence ID" value="NZ_FZNN01000025.1"/>
</dbReference>
<keyword evidence="3" id="KW-0145">Chemotaxis</keyword>
<dbReference type="GO" id="GO:0007165">
    <property type="term" value="P:signal transduction"/>
    <property type="evidence" value="ECO:0007669"/>
    <property type="project" value="UniProtKB-KW"/>
</dbReference>
<dbReference type="GO" id="GO:0006935">
    <property type="term" value="P:chemotaxis"/>
    <property type="evidence" value="ECO:0007669"/>
    <property type="project" value="UniProtKB-KW"/>
</dbReference>
<dbReference type="FunFam" id="1.10.287.950:FF:000001">
    <property type="entry name" value="Methyl-accepting chemotaxis sensory transducer"/>
    <property type="match status" value="1"/>
</dbReference>
<dbReference type="Gene3D" id="1.10.287.950">
    <property type="entry name" value="Methyl-accepting chemotaxis protein"/>
    <property type="match status" value="1"/>
</dbReference>
<feature type="transmembrane region" description="Helical" evidence="9">
    <location>
        <begin position="195"/>
        <end position="214"/>
    </location>
</feature>
<evidence type="ECO:0000256" key="8">
    <source>
        <dbReference type="PROSITE-ProRule" id="PRU00284"/>
    </source>
</evidence>
<evidence type="ECO:0000256" key="2">
    <source>
        <dbReference type="ARBA" id="ARBA00022475"/>
    </source>
</evidence>
<evidence type="ECO:0000256" key="4">
    <source>
        <dbReference type="ARBA" id="ARBA00022692"/>
    </source>
</evidence>
<evidence type="ECO:0000313" key="13">
    <source>
        <dbReference type="Proteomes" id="UP000198417"/>
    </source>
</evidence>
<dbReference type="InterPro" id="IPR051310">
    <property type="entry name" value="MCP_chemotaxis"/>
</dbReference>
<feature type="domain" description="Methyl-accepting transducer" evidence="10">
    <location>
        <begin position="342"/>
        <end position="571"/>
    </location>
</feature>
<dbReference type="GO" id="GO:0004888">
    <property type="term" value="F:transmembrane signaling receptor activity"/>
    <property type="evidence" value="ECO:0007669"/>
    <property type="project" value="InterPro"/>
</dbReference>
<dbReference type="OrthoDB" id="354287at2"/>
<dbReference type="SUPFAM" id="SSF58104">
    <property type="entry name" value="Methyl-accepting chemotaxis protein (MCP) signaling domain"/>
    <property type="match status" value="1"/>
</dbReference>
<evidence type="ECO:0000313" key="12">
    <source>
        <dbReference type="EMBL" id="SNR79176.1"/>
    </source>
</evidence>
<dbReference type="InterPro" id="IPR003660">
    <property type="entry name" value="HAMP_dom"/>
</dbReference>
<keyword evidence="4 9" id="KW-0812">Transmembrane</keyword>
<dbReference type="Proteomes" id="UP000198417">
    <property type="component" value="Unassembled WGS sequence"/>
</dbReference>
<dbReference type="SMART" id="SM01049">
    <property type="entry name" value="Cache_2"/>
    <property type="match status" value="1"/>
</dbReference>
<comment type="similarity">
    <text evidence="7">Belongs to the methyl-accepting chemotaxis (MCP) protein family.</text>
</comment>
<keyword evidence="8" id="KW-0807">Transducer</keyword>
<accession>A0A238Z6Y3</accession>
<comment type="subcellular location">
    <subcellularLocation>
        <location evidence="1">Cell membrane</location>
        <topology evidence="1">Multi-pass membrane protein</topology>
    </subcellularLocation>
</comment>
<dbReference type="InterPro" id="IPR004089">
    <property type="entry name" value="MCPsignal_dom"/>
</dbReference>
<dbReference type="CDD" id="cd06225">
    <property type="entry name" value="HAMP"/>
    <property type="match status" value="2"/>
</dbReference>
<dbReference type="GO" id="GO:0005886">
    <property type="term" value="C:plasma membrane"/>
    <property type="evidence" value="ECO:0007669"/>
    <property type="project" value="UniProtKB-SubCell"/>
</dbReference>
<gene>
    <name evidence="12" type="ORF">SAMN06265370_12521</name>
</gene>
<dbReference type="InterPro" id="IPR004090">
    <property type="entry name" value="Chemotax_Me-accpt_rcpt"/>
</dbReference>
<keyword evidence="5 9" id="KW-1133">Transmembrane helix</keyword>
<dbReference type="SUPFAM" id="SSF158472">
    <property type="entry name" value="HAMP domain-like"/>
    <property type="match status" value="1"/>
</dbReference>
<reference evidence="12 13" key="1">
    <citation type="submission" date="2017-06" db="EMBL/GenBank/DDBJ databases">
        <authorList>
            <person name="Kim H.J."/>
            <person name="Triplett B.A."/>
        </authorList>
    </citation>
    <scope>NUCLEOTIDE SEQUENCE [LARGE SCALE GENOMIC DNA]</scope>
    <source>
        <strain evidence="12 13">DSM 29052</strain>
    </source>
</reference>
<dbReference type="Pfam" id="PF17200">
    <property type="entry name" value="sCache_2"/>
    <property type="match status" value="1"/>
</dbReference>
<dbReference type="SMART" id="SM00283">
    <property type="entry name" value="MA"/>
    <property type="match status" value="1"/>
</dbReference>
<evidence type="ECO:0000259" key="11">
    <source>
        <dbReference type="PROSITE" id="PS50885"/>
    </source>
</evidence>
<feature type="transmembrane region" description="Helical" evidence="9">
    <location>
        <begin position="12"/>
        <end position="32"/>
    </location>
</feature>
<dbReference type="PANTHER" id="PTHR43531:SF11">
    <property type="entry name" value="METHYL-ACCEPTING CHEMOTAXIS PROTEIN 3"/>
    <property type="match status" value="1"/>
</dbReference>
<feature type="domain" description="HAMP" evidence="11">
    <location>
        <begin position="285"/>
        <end position="337"/>
    </location>
</feature>
<dbReference type="Pfam" id="PF00015">
    <property type="entry name" value="MCPsignal"/>
    <property type="match status" value="1"/>
</dbReference>
<evidence type="ECO:0000256" key="1">
    <source>
        <dbReference type="ARBA" id="ARBA00004651"/>
    </source>
</evidence>
<evidence type="ECO:0000259" key="10">
    <source>
        <dbReference type="PROSITE" id="PS50111"/>
    </source>
</evidence>
<dbReference type="InterPro" id="IPR033480">
    <property type="entry name" value="sCache_2"/>
</dbReference>
<name>A0A238Z6Y3_9RHOB</name>
<dbReference type="CDD" id="cd11386">
    <property type="entry name" value="MCP_signal"/>
    <property type="match status" value="1"/>
</dbReference>